<organism evidence="1 2">
    <name type="scientific">Maribacter litoralis</name>
    <dbReference type="NCBI Taxonomy" id="2059726"/>
    <lineage>
        <taxon>Bacteria</taxon>
        <taxon>Pseudomonadati</taxon>
        <taxon>Bacteroidota</taxon>
        <taxon>Flavobacteriia</taxon>
        <taxon>Flavobacteriales</taxon>
        <taxon>Flavobacteriaceae</taxon>
        <taxon>Maribacter</taxon>
    </lineage>
</organism>
<sequence length="121" mass="14009">MKRVYLLSVIFVVLLFSCTDRDDEVNLVNIRIQNSTELFFNEVRVAEKDTVYENIAAGEFSNYMEFETAFANTRITILTDSTSLNYFPTEVVSDSLPIGFYTYEISLDEDNQVNLTFRIDD</sequence>
<proteinExistence type="predicted"/>
<dbReference type="Proteomes" id="UP000430202">
    <property type="component" value="Unassembled WGS sequence"/>
</dbReference>
<gene>
    <name evidence="1" type="ORF">MARI151_10510</name>
</gene>
<evidence type="ECO:0000313" key="2">
    <source>
        <dbReference type="Proteomes" id="UP000430202"/>
    </source>
</evidence>
<dbReference type="PROSITE" id="PS51257">
    <property type="entry name" value="PROKAR_LIPOPROTEIN"/>
    <property type="match status" value="1"/>
</dbReference>
<evidence type="ECO:0000313" key="1">
    <source>
        <dbReference type="EMBL" id="VXB09965.1"/>
    </source>
</evidence>
<protein>
    <submittedName>
        <fullName evidence="1">Uncharacterized protein</fullName>
    </submittedName>
</protein>
<dbReference type="AlphaFoldDB" id="A0A653MXU4"/>
<accession>A0A653MXU4</accession>
<dbReference type="RefSeq" id="WP_159301805.1">
    <property type="nucleotide sequence ID" value="NZ_LR733271.1"/>
</dbReference>
<dbReference type="EMBL" id="CABWLR010000001">
    <property type="protein sequence ID" value="VXB09965.1"/>
    <property type="molecule type" value="Genomic_DNA"/>
</dbReference>
<name>A0A653MXU4_9FLAO</name>
<reference evidence="1 2" key="1">
    <citation type="submission" date="2019-10" db="EMBL/GenBank/DDBJ databases">
        <authorList>
            <person name="Karimi E."/>
        </authorList>
    </citation>
    <scope>NUCLEOTIDE SEQUENCE [LARGE SCALE GENOMIC DNA]</scope>
    <source>
        <strain evidence="1">Maribacter sp. 151</strain>
    </source>
</reference>
<keyword evidence="2" id="KW-1185">Reference proteome</keyword>